<reference evidence="2 3" key="1">
    <citation type="submission" date="2019-12" db="EMBL/GenBank/DDBJ databases">
        <title>Genomic-based taxomic classification of the family Erythrobacteraceae.</title>
        <authorList>
            <person name="Xu L."/>
        </authorList>
    </citation>
    <scope>NUCLEOTIDE SEQUENCE [LARGE SCALE GENOMIC DNA]</scope>
    <source>
        <strain evidence="2 3">KCTC 52763</strain>
    </source>
</reference>
<proteinExistence type="predicted"/>
<evidence type="ECO:0000313" key="3">
    <source>
        <dbReference type="Proteomes" id="UP000442714"/>
    </source>
</evidence>
<keyword evidence="1" id="KW-1133">Transmembrane helix</keyword>
<evidence type="ECO:0000256" key="1">
    <source>
        <dbReference type="SAM" id="Phobius"/>
    </source>
</evidence>
<organism evidence="2 3">
    <name type="scientific">Pontixanthobacter aquaemixtae</name>
    <dbReference type="NCBI Taxonomy" id="1958940"/>
    <lineage>
        <taxon>Bacteria</taxon>
        <taxon>Pseudomonadati</taxon>
        <taxon>Pseudomonadota</taxon>
        <taxon>Alphaproteobacteria</taxon>
        <taxon>Sphingomonadales</taxon>
        <taxon>Erythrobacteraceae</taxon>
        <taxon>Pontixanthobacter</taxon>
    </lineage>
</organism>
<dbReference type="AlphaFoldDB" id="A0A844ZS53"/>
<evidence type="ECO:0000313" key="2">
    <source>
        <dbReference type="EMBL" id="MXO89826.1"/>
    </source>
</evidence>
<feature type="transmembrane region" description="Helical" evidence="1">
    <location>
        <begin position="29"/>
        <end position="54"/>
    </location>
</feature>
<accession>A0A844ZS53</accession>
<dbReference type="EMBL" id="WTYX01000001">
    <property type="protein sequence ID" value="MXO89826.1"/>
    <property type="molecule type" value="Genomic_DNA"/>
</dbReference>
<keyword evidence="3" id="KW-1185">Reference proteome</keyword>
<protein>
    <submittedName>
        <fullName evidence="2">Uncharacterized protein</fullName>
    </submittedName>
</protein>
<comment type="caution">
    <text evidence="2">The sequence shown here is derived from an EMBL/GenBank/DDBJ whole genome shotgun (WGS) entry which is preliminary data.</text>
</comment>
<gene>
    <name evidence="2" type="ORF">GRI41_03245</name>
</gene>
<name>A0A844ZS53_9SPHN</name>
<keyword evidence="1" id="KW-0812">Transmembrane</keyword>
<sequence length="110" mass="11876">MEPKPFSNRSQFIHRIPTRPCVKDEVSTMITFSLVALFVIAVIAVAISLGDSILRGARAFRRLSAATQLDRADEKAVPAAPKPRIVAFPVEAKKQVAVQAFPIAPLPVAA</sequence>
<dbReference type="Proteomes" id="UP000442714">
    <property type="component" value="Unassembled WGS sequence"/>
</dbReference>
<keyword evidence="1" id="KW-0472">Membrane</keyword>
<dbReference type="RefSeq" id="WP_160603348.1">
    <property type="nucleotide sequence ID" value="NZ_WTYX01000001.1"/>
</dbReference>